<comment type="caution">
    <text evidence="2">The sequence shown here is derived from an EMBL/GenBank/DDBJ whole genome shotgun (WGS) entry which is preliminary data.</text>
</comment>
<evidence type="ECO:0000313" key="2">
    <source>
        <dbReference type="EMBL" id="OGF68119.1"/>
    </source>
</evidence>
<organism evidence="2 3">
    <name type="scientific">Candidatus Fischerbacteria bacterium RBG_13_37_8</name>
    <dbReference type="NCBI Taxonomy" id="1817863"/>
    <lineage>
        <taxon>Bacteria</taxon>
        <taxon>Candidatus Fischeribacteriota</taxon>
    </lineage>
</organism>
<dbReference type="EMBL" id="MFGW01000020">
    <property type="protein sequence ID" value="OGF68119.1"/>
    <property type="molecule type" value="Genomic_DNA"/>
</dbReference>
<dbReference type="Gene3D" id="3.40.390.10">
    <property type="entry name" value="Collagenase (Catalytic Domain)"/>
    <property type="match status" value="1"/>
</dbReference>
<feature type="transmembrane region" description="Helical" evidence="1">
    <location>
        <begin position="21"/>
        <end position="45"/>
    </location>
</feature>
<proteinExistence type="predicted"/>
<reference evidence="2 3" key="1">
    <citation type="journal article" date="2016" name="Nat. Commun.">
        <title>Thousands of microbial genomes shed light on interconnected biogeochemical processes in an aquifer system.</title>
        <authorList>
            <person name="Anantharaman K."/>
            <person name="Brown C.T."/>
            <person name="Hug L.A."/>
            <person name="Sharon I."/>
            <person name="Castelle C.J."/>
            <person name="Probst A.J."/>
            <person name="Thomas B.C."/>
            <person name="Singh A."/>
            <person name="Wilkins M.J."/>
            <person name="Karaoz U."/>
            <person name="Brodie E.L."/>
            <person name="Williams K.H."/>
            <person name="Hubbard S.S."/>
            <person name="Banfield J.F."/>
        </authorList>
    </citation>
    <scope>NUCLEOTIDE SEQUENCE [LARGE SCALE GENOMIC DNA]</scope>
</reference>
<evidence type="ECO:0000313" key="3">
    <source>
        <dbReference type="Proteomes" id="UP000178943"/>
    </source>
</evidence>
<protein>
    <submittedName>
        <fullName evidence="2">Uncharacterized protein</fullName>
    </submittedName>
</protein>
<name>A0A1F5VXG4_9BACT</name>
<keyword evidence="1" id="KW-1133">Transmembrane helix</keyword>
<dbReference type="InterPro" id="IPR024079">
    <property type="entry name" value="MetalloPept_cat_dom_sf"/>
</dbReference>
<keyword evidence="1" id="KW-0812">Transmembrane</keyword>
<dbReference type="AlphaFoldDB" id="A0A1F5VXG4"/>
<keyword evidence="1" id="KW-0472">Membrane</keyword>
<gene>
    <name evidence="2" type="ORF">A2Y62_07025</name>
</gene>
<dbReference type="Proteomes" id="UP000178943">
    <property type="component" value="Unassembled WGS sequence"/>
</dbReference>
<dbReference type="SUPFAM" id="SSF55486">
    <property type="entry name" value="Metalloproteases ('zincins'), catalytic domain"/>
    <property type="match status" value="1"/>
</dbReference>
<dbReference type="GO" id="GO:0008237">
    <property type="term" value="F:metallopeptidase activity"/>
    <property type="evidence" value="ECO:0007669"/>
    <property type="project" value="InterPro"/>
</dbReference>
<evidence type="ECO:0000256" key="1">
    <source>
        <dbReference type="SAM" id="Phobius"/>
    </source>
</evidence>
<sequence>MLTRMCNRFRQKKDFGLELNDRIVLCLLFKIFRTSLFLLCLILAVGCDRSSQPTAPEPPLDLAPPAIKIQFPNEYPDNLVGRNVVLSVEAGIIRANWVQAIIDDRVVAVGERVQFGYLIDVSDFGTQGQKALTIRAGNEVGTAEESLTIKNNDSILTSEAMQFIQDYWSKTYDGILIRFNKTTIFVKNKNFPEIQNDFNKALEYWEKWSGLQFIITEKDDVRPIIFIEKSPKGPAGGGGFETALILLNDFVLSLNETRRLRVICHEIGHAIGIMGHPIDGSIMDGTVPGNLEKVRFHPYQQKAVKIVYSKPPGSTL</sequence>
<accession>A0A1F5VXG4</accession>